<reference evidence="2 3" key="1">
    <citation type="journal article" date="2017" name="Int. J. Syst. Evol. Microbiol.">
        <title>Mycobacterium talmoniae sp. nov., a slowly growing mycobacterium isolated from human respiratory samples.</title>
        <authorList>
            <person name="Davidson R.M."/>
            <person name="DeGroote M.A."/>
            <person name="Marola J.L."/>
            <person name="Buss S."/>
            <person name="Jones V."/>
            <person name="McNeil M.R."/>
            <person name="Freifeld A.G."/>
            <person name="Elaine Epperson L."/>
            <person name="Hasan N.A."/>
            <person name="Jackson M."/>
            <person name="Iwen P.C."/>
            <person name="Salfinger M."/>
            <person name="Strong M."/>
        </authorList>
    </citation>
    <scope>NUCLEOTIDE SEQUENCE [LARGE SCALE GENOMIC DNA]</scope>
    <source>
        <strain evidence="2 3">ATCC BAA-2683</strain>
    </source>
</reference>
<name>A0A2S8BHS3_9MYCO</name>
<dbReference type="Proteomes" id="UP000238296">
    <property type="component" value="Unassembled WGS sequence"/>
</dbReference>
<dbReference type="EMBL" id="PPEA01000528">
    <property type="protein sequence ID" value="PQM46217.1"/>
    <property type="molecule type" value="Genomic_DNA"/>
</dbReference>
<evidence type="ECO:0000313" key="3">
    <source>
        <dbReference type="Proteomes" id="UP000238296"/>
    </source>
</evidence>
<proteinExistence type="predicted"/>
<feature type="region of interest" description="Disordered" evidence="1">
    <location>
        <begin position="1"/>
        <end position="22"/>
    </location>
</feature>
<evidence type="ECO:0000256" key="1">
    <source>
        <dbReference type="SAM" id="MobiDB-lite"/>
    </source>
</evidence>
<evidence type="ECO:0000313" key="2">
    <source>
        <dbReference type="EMBL" id="PQM46217.1"/>
    </source>
</evidence>
<protein>
    <submittedName>
        <fullName evidence="2">Uncharacterized protein</fullName>
    </submittedName>
</protein>
<gene>
    <name evidence="2" type="ORF">C1Y40_03621</name>
</gene>
<accession>A0A2S8BHS3</accession>
<comment type="caution">
    <text evidence="2">The sequence shown here is derived from an EMBL/GenBank/DDBJ whole genome shotgun (WGS) entry which is preliminary data.</text>
</comment>
<organism evidence="2 3">
    <name type="scientific">Mycobacterium talmoniae</name>
    <dbReference type="NCBI Taxonomy" id="1858794"/>
    <lineage>
        <taxon>Bacteria</taxon>
        <taxon>Bacillati</taxon>
        <taxon>Actinomycetota</taxon>
        <taxon>Actinomycetes</taxon>
        <taxon>Mycobacteriales</taxon>
        <taxon>Mycobacteriaceae</taxon>
        <taxon>Mycobacterium</taxon>
    </lineage>
</organism>
<sequence>MTASAAEVPDAYRSSATSTKSGRLAGARFWKIASASMPLTKRFRIIGRSATPRSAPSATAR</sequence>
<dbReference type="AlphaFoldDB" id="A0A2S8BHS3"/>